<keyword evidence="3" id="KW-0328">Glycosyltransferase</keyword>
<proteinExistence type="predicted"/>
<dbReference type="Gene3D" id="3.40.50.2000">
    <property type="entry name" value="Glycogen Phosphorylase B"/>
    <property type="match status" value="2"/>
</dbReference>
<dbReference type="Pfam" id="PF00534">
    <property type="entry name" value="Glycos_transf_1"/>
    <property type="match status" value="1"/>
</dbReference>
<evidence type="ECO:0000259" key="2">
    <source>
        <dbReference type="Pfam" id="PF13439"/>
    </source>
</evidence>
<gene>
    <name evidence="3" type="ORF">L9S41_18135</name>
</gene>
<name>A0ABY5ZKJ3_9BACT</name>
<dbReference type="CDD" id="cd03807">
    <property type="entry name" value="GT4_WbnK-like"/>
    <property type="match status" value="1"/>
</dbReference>
<protein>
    <submittedName>
        <fullName evidence="3">Glycosyltransferase</fullName>
        <ecNumber evidence="3">2.4.-.-</ecNumber>
    </submittedName>
</protein>
<reference evidence="3" key="1">
    <citation type="journal article" date="2022" name="Environ. Microbiol.">
        <title>Geoalkalibacter halelectricus SAP #1 sp. nov. possessing extracellular electron transfer and mineral#reducing capabilities from a haloalkaline environment.</title>
        <authorList>
            <person name="Yadav S."/>
            <person name="Singh R."/>
            <person name="Sundharam S.S."/>
            <person name="Chaudhary S."/>
            <person name="Krishnamurthi S."/>
            <person name="Patil S.A."/>
        </authorList>
    </citation>
    <scope>NUCLEOTIDE SEQUENCE</scope>
    <source>
        <strain evidence="3">SAP-1</strain>
    </source>
</reference>
<evidence type="ECO:0000259" key="1">
    <source>
        <dbReference type="Pfam" id="PF00534"/>
    </source>
</evidence>
<accession>A0ABY5ZKJ3</accession>
<dbReference type="Proteomes" id="UP001060414">
    <property type="component" value="Chromosome"/>
</dbReference>
<feature type="domain" description="Glycosyl transferase family 1" evidence="1">
    <location>
        <begin position="185"/>
        <end position="346"/>
    </location>
</feature>
<dbReference type="PANTHER" id="PTHR12526:SF630">
    <property type="entry name" value="GLYCOSYLTRANSFERASE"/>
    <property type="match status" value="1"/>
</dbReference>
<keyword evidence="3" id="KW-0808">Transferase</keyword>
<dbReference type="RefSeq" id="WP_260747930.1">
    <property type="nucleotide sequence ID" value="NZ_CP092109.1"/>
</dbReference>
<feature type="domain" description="Glycosyltransferase subfamily 4-like N-terminal" evidence="2">
    <location>
        <begin position="13"/>
        <end position="173"/>
    </location>
</feature>
<sequence length="375" mass="41450">MNITHIITGLNDGGAEGVLFRLCTHDKENRHVVISLMDEGKYGPRLRTEGVDIHCLNMPRGRVTLTGITKLYRLLRRIRPDVVQTWMYHADLLGGVVARLAGIKAICWGIRHSNLEPGKSASSTIIIARLCAILSRWIPRAIVSCSAQAAGVHQRLGYVKEKFTVIANGYNLEEFSPTPQDGKRLRTEWEVNDDTPLLGMVARFDPQKDHLNLLQALARLKETGQVFRCVLVGTGMEHDNRELQHWIAQAGVENHIMLLGRRNDIPAVMAAIDVHVLSSSFGEAFPNVLAEAMACATPCVATDVGDAALIVGDTGWVVPPSNPDALFQSVSHAIAEMKDAEKWAQRKANCRLQVVDNFSIEKMIESFHAAWGEVQ</sequence>
<dbReference type="EMBL" id="CP092109">
    <property type="protein sequence ID" value="UWZ79578.1"/>
    <property type="molecule type" value="Genomic_DNA"/>
</dbReference>
<dbReference type="GO" id="GO:0016757">
    <property type="term" value="F:glycosyltransferase activity"/>
    <property type="evidence" value="ECO:0007669"/>
    <property type="project" value="UniProtKB-KW"/>
</dbReference>
<dbReference type="SUPFAM" id="SSF53756">
    <property type="entry name" value="UDP-Glycosyltransferase/glycogen phosphorylase"/>
    <property type="match status" value="1"/>
</dbReference>
<keyword evidence="4" id="KW-1185">Reference proteome</keyword>
<dbReference type="InterPro" id="IPR001296">
    <property type="entry name" value="Glyco_trans_1"/>
</dbReference>
<evidence type="ECO:0000313" key="4">
    <source>
        <dbReference type="Proteomes" id="UP001060414"/>
    </source>
</evidence>
<dbReference type="InterPro" id="IPR028098">
    <property type="entry name" value="Glyco_trans_4-like_N"/>
</dbReference>
<dbReference type="EC" id="2.4.-.-" evidence="3"/>
<organism evidence="3 4">
    <name type="scientific">Geoalkalibacter halelectricus</name>
    <dbReference type="NCBI Taxonomy" id="2847045"/>
    <lineage>
        <taxon>Bacteria</taxon>
        <taxon>Pseudomonadati</taxon>
        <taxon>Thermodesulfobacteriota</taxon>
        <taxon>Desulfuromonadia</taxon>
        <taxon>Desulfuromonadales</taxon>
        <taxon>Geoalkalibacteraceae</taxon>
        <taxon>Geoalkalibacter</taxon>
    </lineage>
</organism>
<dbReference type="PANTHER" id="PTHR12526">
    <property type="entry name" value="GLYCOSYLTRANSFERASE"/>
    <property type="match status" value="1"/>
</dbReference>
<evidence type="ECO:0000313" key="3">
    <source>
        <dbReference type="EMBL" id="UWZ79578.1"/>
    </source>
</evidence>
<dbReference type="Pfam" id="PF13439">
    <property type="entry name" value="Glyco_transf_4"/>
    <property type="match status" value="1"/>
</dbReference>